<dbReference type="InterPro" id="IPR001227">
    <property type="entry name" value="Ac_transferase_dom_sf"/>
</dbReference>
<keyword evidence="9" id="KW-1185">Reference proteome</keyword>
<dbReference type="PROSITE" id="PS50075">
    <property type="entry name" value="CARRIER"/>
    <property type="match status" value="1"/>
</dbReference>
<dbReference type="SMART" id="SM00827">
    <property type="entry name" value="PKS_AT"/>
    <property type="match status" value="1"/>
</dbReference>
<evidence type="ECO:0000256" key="5">
    <source>
        <dbReference type="ARBA" id="ARBA00022832"/>
    </source>
</evidence>
<gene>
    <name evidence="8" type="ORF">acsn021_37410</name>
</gene>
<dbReference type="Gene3D" id="3.30.70.3290">
    <property type="match status" value="1"/>
</dbReference>
<dbReference type="InterPro" id="IPR032821">
    <property type="entry name" value="PKS_assoc"/>
</dbReference>
<dbReference type="SUPFAM" id="SSF52777">
    <property type="entry name" value="CoA-dependent acyltransferases"/>
    <property type="match status" value="2"/>
</dbReference>
<evidence type="ECO:0000313" key="8">
    <source>
        <dbReference type="EMBL" id="BCJ96172.1"/>
    </source>
</evidence>
<dbReference type="Pfam" id="PF02801">
    <property type="entry name" value="Ketoacyl-synt_C"/>
    <property type="match status" value="1"/>
</dbReference>
<dbReference type="Pfam" id="PF00550">
    <property type="entry name" value="PP-binding"/>
    <property type="match status" value="1"/>
</dbReference>
<dbReference type="InterPro" id="IPR020841">
    <property type="entry name" value="PKS_Beta-ketoAc_synthase_dom"/>
</dbReference>
<dbReference type="Proteomes" id="UP000515561">
    <property type="component" value="Chromosome"/>
</dbReference>
<dbReference type="Pfam" id="PF00109">
    <property type="entry name" value="ketoacyl-synt"/>
    <property type="match status" value="1"/>
</dbReference>
<dbReference type="Gene3D" id="3.40.50.720">
    <property type="entry name" value="NAD(P)-binding Rossmann-like Domain"/>
    <property type="match status" value="1"/>
</dbReference>
<dbReference type="Gene3D" id="1.10.1240.100">
    <property type="match status" value="1"/>
</dbReference>
<keyword evidence="2" id="KW-0596">Phosphopantetheine</keyword>
<dbReference type="SMART" id="SM00825">
    <property type="entry name" value="PKS_KS"/>
    <property type="match status" value="1"/>
</dbReference>
<dbReference type="InterPro" id="IPR057326">
    <property type="entry name" value="KR_dom"/>
</dbReference>
<dbReference type="PANTHER" id="PTHR43775:SF51">
    <property type="entry name" value="INACTIVE PHENOLPHTHIOCEROL SYNTHESIS POLYKETIDE SYNTHASE TYPE I PKS1-RELATED"/>
    <property type="match status" value="1"/>
</dbReference>
<evidence type="ECO:0000256" key="2">
    <source>
        <dbReference type="ARBA" id="ARBA00022450"/>
    </source>
</evidence>
<dbReference type="Gene3D" id="3.30.559.10">
    <property type="entry name" value="Chloramphenicol acetyltransferase-like domain"/>
    <property type="match status" value="1"/>
</dbReference>
<dbReference type="SUPFAM" id="SSF52151">
    <property type="entry name" value="FabD/lysophospholipase-like"/>
    <property type="match status" value="1"/>
</dbReference>
<dbReference type="InterPro" id="IPR023213">
    <property type="entry name" value="CAT-like_dom_sf"/>
</dbReference>
<dbReference type="PANTHER" id="PTHR43775">
    <property type="entry name" value="FATTY ACID SYNTHASE"/>
    <property type="match status" value="1"/>
</dbReference>
<evidence type="ECO:0000256" key="6">
    <source>
        <dbReference type="ARBA" id="ARBA00023098"/>
    </source>
</evidence>
<evidence type="ECO:0000256" key="1">
    <source>
        <dbReference type="ARBA" id="ARBA00001957"/>
    </source>
</evidence>
<dbReference type="Gene3D" id="1.10.1200.10">
    <property type="entry name" value="ACP-like"/>
    <property type="match status" value="1"/>
</dbReference>
<dbReference type="InterPro" id="IPR050091">
    <property type="entry name" value="PKS_NRPS_Biosynth_Enz"/>
</dbReference>
<dbReference type="SUPFAM" id="SSF47336">
    <property type="entry name" value="ACP-like"/>
    <property type="match status" value="1"/>
</dbReference>
<dbReference type="PROSITE" id="PS52004">
    <property type="entry name" value="KS3_2"/>
    <property type="match status" value="1"/>
</dbReference>
<dbReference type="SMART" id="SM00822">
    <property type="entry name" value="PKS_KR"/>
    <property type="match status" value="1"/>
</dbReference>
<organism evidence="8 9">
    <name type="scientific">Anaerocolumna cellulosilytica</name>
    <dbReference type="NCBI Taxonomy" id="433286"/>
    <lineage>
        <taxon>Bacteria</taxon>
        <taxon>Bacillati</taxon>
        <taxon>Bacillota</taxon>
        <taxon>Clostridia</taxon>
        <taxon>Lachnospirales</taxon>
        <taxon>Lachnospiraceae</taxon>
        <taxon>Anaerocolumna</taxon>
    </lineage>
</organism>
<name>A0A6S6RA80_9FIRM</name>
<dbReference type="GO" id="GO:0004315">
    <property type="term" value="F:3-oxoacyl-[acyl-carrier-protein] synthase activity"/>
    <property type="evidence" value="ECO:0007669"/>
    <property type="project" value="InterPro"/>
</dbReference>
<dbReference type="CDD" id="cd08953">
    <property type="entry name" value="KR_2_SDR_x"/>
    <property type="match status" value="1"/>
</dbReference>
<dbReference type="Gene3D" id="3.40.366.10">
    <property type="entry name" value="Malonyl-Coenzyme A Acyl Carrier Protein, domain 2"/>
    <property type="match status" value="1"/>
</dbReference>
<dbReference type="SUPFAM" id="SSF51735">
    <property type="entry name" value="NAD(P)-binding Rossmann-fold domains"/>
    <property type="match status" value="2"/>
</dbReference>
<dbReference type="FunFam" id="3.40.47.10:FF:000042">
    <property type="entry name" value="Polyketide synthase Pks13"/>
    <property type="match status" value="1"/>
</dbReference>
<evidence type="ECO:0000256" key="4">
    <source>
        <dbReference type="ARBA" id="ARBA00022679"/>
    </source>
</evidence>
<dbReference type="InterPro" id="IPR014031">
    <property type="entry name" value="Ketoacyl_synth_C"/>
</dbReference>
<dbReference type="EMBL" id="AP023367">
    <property type="protein sequence ID" value="BCJ96172.1"/>
    <property type="molecule type" value="Genomic_DNA"/>
</dbReference>
<dbReference type="GO" id="GO:0004312">
    <property type="term" value="F:fatty acid synthase activity"/>
    <property type="evidence" value="ECO:0007669"/>
    <property type="project" value="TreeGrafter"/>
</dbReference>
<dbReference type="InterPro" id="IPR018201">
    <property type="entry name" value="Ketoacyl_synth_AS"/>
</dbReference>
<dbReference type="SUPFAM" id="SSF53901">
    <property type="entry name" value="Thiolase-like"/>
    <property type="match status" value="1"/>
</dbReference>
<dbReference type="Gene3D" id="3.30.559.30">
    <property type="entry name" value="Nonribosomal peptide synthetase, condensation domain"/>
    <property type="match status" value="1"/>
</dbReference>
<dbReference type="Gene3D" id="3.40.47.10">
    <property type="match status" value="1"/>
</dbReference>
<evidence type="ECO:0000313" key="9">
    <source>
        <dbReference type="Proteomes" id="UP000515561"/>
    </source>
</evidence>
<dbReference type="GO" id="GO:0006633">
    <property type="term" value="P:fatty acid biosynthetic process"/>
    <property type="evidence" value="ECO:0007669"/>
    <property type="project" value="InterPro"/>
</dbReference>
<keyword evidence="3" id="KW-0597">Phosphoprotein</keyword>
<dbReference type="Pfam" id="PF00668">
    <property type="entry name" value="Condensation"/>
    <property type="match status" value="1"/>
</dbReference>
<dbReference type="InterPro" id="IPR016035">
    <property type="entry name" value="Acyl_Trfase/lysoPLipase"/>
</dbReference>
<sequence>MSELDIAIIGMSCRFPGSKNTREFWKNIKNGAELIRFYRYNDLLKLGVDVELLKNPNYVGACGSIDGIDQFDADFFNYTCEEAILMDPQIRILHETCWEALEDGGYYPGKSRNRIGLYVGAASNILWRMLSFKVAGSQGSDQFNASILNDKDFIASRISYNFNLSGPSYTIDTACSTSLVTIHEACQALIGGECDMALAGGATIALNQNQGYLYQEGFILSSDGHCRTFDGNANGTVEGNGAGIVLLKPLDDALKDRDNVYAVIKASAVNNDGSRKVGYTAPSVEGQAEVIRVAHHLADIDPETLSYIEAHGTGTRLGDPIEIEALKVAFNTGKKGYCAIGSVKTNLGHLDRAAGIAGFIKTVLALNHKCIPPSLNFEKPNPNIDFESSPFYINNKLTQWGKGLYLRRAAVNSMGIGGTNAYVVLEEICLSRKVSSTKPYKLVLFSGNSEAAVCKTAQNLSGFLQSKNDIDISDVAYTTQVGRKELPYRNMVVCRDSEDAIASIRSLDKAWGPVVFRKADQGSLFAIFPGEGEQYVNMGLDLYRTEPVFRNEMERCFTILREITGLDYKHILYPVNAPDNSLELIDKEHIDPVLLSFEYSVAKLLNSWDIHGCHMLGIGIGEYVIAHLLGVISLEEVLYLALHRSNADKFRQYACKLKLQEPEKPYISSVSGTWVSPGLVTNPQYWIEQLNTSIYFDEDIKELLKSEGNICIEVAPGQFSYFTETNISISLFAQSYEKGEEYKRFINGVGRLWLNGFYINWKQFSAGQERNRVSLPAYPFERKSYWIEGSPLEMFNHKTDECSEIKKNNDISKWFYYVAWKNEKLNITFDNNKSNYIVFSDNLGIGDAIIKKLQANGNRTIVVNIGSGFLREGNGKYYINPQSPHEYELLFTELSENGLLPDKAIHLWNLSNTVKHEVNVERIQKAQVTGFYSLLYIIQALAKTIVSDKFDIKVITNNMFDVVGEDLYHPEKATLKGICCIAPQENPNITCSCLDIPIDYELYPGGKTLNDTLYQEISSQYSSAITAYRGRKRWIPVFESLVMDKKVENIKATKLKQNGIYLITGGLGKIGIALGEYLARNYKAKLILTGRTQFPARDQWDIWIDKYGKKDGITQKIQKIRDFEAAGAEVLIFSADSSNKEEMANVLSISEKAFGLLNGVIHAAGITEQHEVIESLEPEACEKHFASKVYSLAVLENILKNRKLDFCVLMSSISSILGGLGMSAYAAGNAFMDAFVHYQNYSSKTQWICINWDGWNLGSKEMIAWETSISDLEINIEEGIRVFEKALLLGEEHIIISTGELQSRQKQWQINRHYENKAAPSNEVMFDVLQSRPNFKNSYISPRNYIEGEIFLIWQKYLKYERIGIDDDFFELGGNSLKAISVISAIHKSFNKKIGLSQFLKNPTIRQVADFLNNQNQSLWEPVKTSEIKEYYPLSSNQKRMYISSNINTTSTNYNLPFVLQLIGVIDKDRIETCFQVLVKRHESLRTAFVLVDNTPVQKIVENVPFKLEYSEITTGDENTGKIYDEIYRFIRPFDLSNSPLIRANLVKIEENDHYLMIDIHHIISDGVSIQILMDEFMALYEGKELPELKFQYRDYSEWQQQRGNTWDIYGNQESFWLNEFAKGVPLSNIPTDFERPKIPSFEGEQLYFELDEETTMYLKDMADANNITLFTYLLSLFYLLLNKIGGSEEIVIGTSVAGRTHSDMENIVGLFLNYLPLKKSISQSERFIDFLIGVNKIVMDAFENQDYPFDDLIEKLKLSRDINRNPLYDMIFIFQNVDIPDFKISNLIIKQFPFKNRASKLDINIEGFFRNNKLYFIIEYNVKLFKEETIKIFSEYFVNIARNAVRNPENKIEEILNWMDSNYDKILGDFNEDLEVE</sequence>
<dbReference type="CDD" id="cd19531">
    <property type="entry name" value="LCL_NRPS-like"/>
    <property type="match status" value="1"/>
</dbReference>
<comment type="cofactor">
    <cofactor evidence="1">
        <name>pantetheine 4'-phosphate</name>
        <dbReference type="ChEBI" id="CHEBI:47942"/>
    </cofactor>
</comment>
<evidence type="ECO:0000256" key="3">
    <source>
        <dbReference type="ARBA" id="ARBA00022553"/>
    </source>
</evidence>
<dbReference type="InterPro" id="IPR013968">
    <property type="entry name" value="PKS_KR"/>
</dbReference>
<dbReference type="Pfam" id="PF00698">
    <property type="entry name" value="Acyl_transf_1"/>
    <property type="match status" value="1"/>
</dbReference>
<dbReference type="InterPro" id="IPR016039">
    <property type="entry name" value="Thiolase-like"/>
</dbReference>
<dbReference type="KEGG" id="acel:acsn021_37410"/>
<accession>A0A6S6RA80</accession>
<dbReference type="InterPro" id="IPR014030">
    <property type="entry name" value="Ketoacyl_synth_N"/>
</dbReference>
<dbReference type="Pfam" id="PF21394">
    <property type="entry name" value="Beta-ketacyl_N"/>
    <property type="match status" value="1"/>
</dbReference>
<keyword evidence="4" id="KW-0808">Transferase</keyword>
<reference evidence="8 9" key="1">
    <citation type="journal article" date="2016" name="Int. J. Syst. Evol. Microbiol.">
        <title>Descriptions of Anaerotaenia torta gen. nov., sp. nov. and Anaerocolumna cellulosilytica gen. nov., sp. nov. isolated from a methanogenic reactor of cattle waste.</title>
        <authorList>
            <person name="Uek A."/>
            <person name="Ohtaki Y."/>
            <person name="Kaku N."/>
            <person name="Ueki K."/>
        </authorList>
    </citation>
    <scope>NUCLEOTIDE SEQUENCE [LARGE SCALE GENOMIC DNA]</scope>
    <source>
        <strain evidence="8 9">SN021</strain>
    </source>
</reference>
<keyword evidence="7" id="KW-0511">Multifunctional enzyme</keyword>
<dbReference type="InterPro" id="IPR049490">
    <property type="entry name" value="C883_1060-like_KR_N"/>
</dbReference>
<keyword evidence="5" id="KW-0276">Fatty acid metabolism</keyword>
<dbReference type="CDD" id="cd00833">
    <property type="entry name" value="PKS"/>
    <property type="match status" value="1"/>
</dbReference>
<proteinExistence type="predicted"/>
<evidence type="ECO:0000256" key="7">
    <source>
        <dbReference type="ARBA" id="ARBA00023268"/>
    </source>
</evidence>
<dbReference type="Pfam" id="PF16197">
    <property type="entry name" value="KAsynt_C_assoc"/>
    <property type="match status" value="1"/>
</dbReference>
<dbReference type="Pfam" id="PF08659">
    <property type="entry name" value="KR"/>
    <property type="match status" value="1"/>
</dbReference>
<dbReference type="RefSeq" id="WP_184091618.1">
    <property type="nucleotide sequence ID" value="NZ_AP023367.1"/>
</dbReference>
<protein>
    <submittedName>
        <fullName evidence="8">Uncharacterized protein</fullName>
    </submittedName>
</protein>
<dbReference type="InterPro" id="IPR009081">
    <property type="entry name" value="PP-bd_ACP"/>
</dbReference>
<dbReference type="InterPro" id="IPR036291">
    <property type="entry name" value="NAD(P)-bd_dom_sf"/>
</dbReference>
<dbReference type="InterPro" id="IPR001242">
    <property type="entry name" value="Condensation_dom"/>
</dbReference>
<dbReference type="PROSITE" id="PS00606">
    <property type="entry name" value="KS3_1"/>
    <property type="match status" value="1"/>
</dbReference>
<keyword evidence="6" id="KW-0443">Lipid metabolism</keyword>
<dbReference type="InterPro" id="IPR036736">
    <property type="entry name" value="ACP-like_sf"/>
</dbReference>
<dbReference type="InterPro" id="IPR014043">
    <property type="entry name" value="Acyl_transferase_dom"/>
</dbReference>